<accession>A0A7S1ZAR8</accession>
<dbReference type="Pfam" id="PF04427">
    <property type="entry name" value="Brix"/>
    <property type="match status" value="1"/>
</dbReference>
<gene>
    <name evidence="3" type="ORF">DBRI1063_LOCUS12870</name>
</gene>
<dbReference type="GO" id="GO:0006364">
    <property type="term" value="P:rRNA processing"/>
    <property type="evidence" value="ECO:0007669"/>
    <property type="project" value="InterPro"/>
</dbReference>
<dbReference type="PROSITE" id="PS50833">
    <property type="entry name" value="BRIX"/>
    <property type="match status" value="1"/>
</dbReference>
<reference evidence="3" key="1">
    <citation type="submission" date="2021-01" db="EMBL/GenBank/DDBJ databases">
        <authorList>
            <person name="Corre E."/>
            <person name="Pelletier E."/>
            <person name="Niang G."/>
            <person name="Scheremetjew M."/>
            <person name="Finn R."/>
            <person name="Kale V."/>
            <person name="Holt S."/>
            <person name="Cochrane G."/>
            <person name="Meng A."/>
            <person name="Brown T."/>
            <person name="Cohen L."/>
        </authorList>
    </citation>
    <scope>NUCLEOTIDE SEQUENCE</scope>
    <source>
        <strain evidence="3">Pop2</strain>
    </source>
</reference>
<proteinExistence type="predicted"/>
<dbReference type="PANTHER" id="PTHR12661">
    <property type="entry name" value="PETER PAN-RELATED"/>
    <property type="match status" value="1"/>
</dbReference>
<feature type="compositionally biased region" description="Polar residues" evidence="1">
    <location>
        <begin position="287"/>
        <end position="301"/>
    </location>
</feature>
<feature type="compositionally biased region" description="Acidic residues" evidence="1">
    <location>
        <begin position="408"/>
        <end position="442"/>
    </location>
</feature>
<dbReference type="GO" id="GO:0000027">
    <property type="term" value="P:ribosomal large subunit assembly"/>
    <property type="evidence" value="ECO:0007669"/>
    <property type="project" value="TreeGrafter"/>
</dbReference>
<dbReference type="GO" id="GO:0019843">
    <property type="term" value="F:rRNA binding"/>
    <property type="evidence" value="ECO:0007669"/>
    <property type="project" value="InterPro"/>
</dbReference>
<dbReference type="GO" id="GO:0030687">
    <property type="term" value="C:preribosome, large subunit precursor"/>
    <property type="evidence" value="ECO:0007669"/>
    <property type="project" value="TreeGrafter"/>
</dbReference>
<dbReference type="InterPro" id="IPR045112">
    <property type="entry name" value="PPAN-like"/>
</dbReference>
<organism evidence="3">
    <name type="scientific">Ditylum brightwellii</name>
    <dbReference type="NCBI Taxonomy" id="49249"/>
    <lineage>
        <taxon>Eukaryota</taxon>
        <taxon>Sar</taxon>
        <taxon>Stramenopiles</taxon>
        <taxon>Ochrophyta</taxon>
        <taxon>Bacillariophyta</taxon>
        <taxon>Mediophyceae</taxon>
        <taxon>Lithodesmiophycidae</taxon>
        <taxon>Lithodesmiales</taxon>
        <taxon>Lithodesmiaceae</taxon>
        <taxon>Ditylum</taxon>
    </lineage>
</organism>
<evidence type="ECO:0000313" key="3">
    <source>
        <dbReference type="EMBL" id="CAD9333552.1"/>
    </source>
</evidence>
<dbReference type="SMART" id="SM00879">
    <property type="entry name" value="Brix"/>
    <property type="match status" value="1"/>
</dbReference>
<dbReference type="AlphaFoldDB" id="A0A7S1ZAR8"/>
<dbReference type="InterPro" id="IPR007109">
    <property type="entry name" value="Brix"/>
</dbReference>
<evidence type="ECO:0000256" key="1">
    <source>
        <dbReference type="SAM" id="MobiDB-lite"/>
    </source>
</evidence>
<sequence length="442" mass="49866">MPRGKGGRRKKTRTHVIENETAQNTLSSAEALKTPRSLVIRRGKTEPELIELIANLRQLMCPYTALNFKEDAHNRKMTLSHYATTLTTSMGLTHILSLSQNESKINLRIARTPTQGPTLTFQVTSFSLMKHVKSIQRRPVVNPALYLSPPVVITNNFGDVSAAPHVKLMRITFQNMFPVIHVANVKLSDCRRVVLFNYIRKESDGNSESSEKEDEIVEVRHYAIKATPVGLNRKVRRIIQAKIPNLSKLDDISDYITGKTSTGEAAPSATNSASYASDSEPEDETSHVTLPQSLNKNNKKSTTSALKLVELGPRLRLKLYKVERGLSNGDVMYHAFVKKTAEEAAELKKRKESENTLKKRRREEQEANVAKKMAVKEEKREGKRRRKEEREKEMMDSLRGVGDAVANGDDDDDKEEDESSGTEEQSESEEEDSDDDNEEEEE</sequence>
<evidence type="ECO:0000259" key="2">
    <source>
        <dbReference type="PROSITE" id="PS50833"/>
    </source>
</evidence>
<feature type="compositionally biased region" description="Polar residues" evidence="1">
    <location>
        <begin position="260"/>
        <end position="277"/>
    </location>
</feature>
<dbReference type="EMBL" id="HBGN01020193">
    <property type="protein sequence ID" value="CAD9333552.1"/>
    <property type="molecule type" value="Transcribed_RNA"/>
</dbReference>
<feature type="region of interest" description="Disordered" evidence="1">
    <location>
        <begin position="260"/>
        <end position="301"/>
    </location>
</feature>
<dbReference type="PANTHER" id="PTHR12661:SF5">
    <property type="entry name" value="SUPPRESSOR OF SWI4 1 HOMOLOG"/>
    <property type="match status" value="1"/>
</dbReference>
<protein>
    <recommendedName>
        <fullName evidence="2">Brix domain-containing protein</fullName>
    </recommendedName>
</protein>
<feature type="domain" description="Brix" evidence="2">
    <location>
        <begin position="35"/>
        <end position="328"/>
    </location>
</feature>
<name>A0A7S1ZAR8_9STRA</name>
<feature type="compositionally biased region" description="Basic and acidic residues" evidence="1">
    <location>
        <begin position="347"/>
        <end position="365"/>
    </location>
</feature>
<feature type="region of interest" description="Disordered" evidence="1">
    <location>
        <begin position="347"/>
        <end position="442"/>
    </location>
</feature>